<reference evidence="9 10" key="1">
    <citation type="submission" date="2016-12" db="EMBL/GenBank/DDBJ databases">
        <title>Study of bacterial adaptation to deep sea.</title>
        <authorList>
            <person name="Song J."/>
            <person name="Yoshizawa S."/>
            <person name="Kogure K."/>
        </authorList>
    </citation>
    <scope>NUCLEOTIDE SEQUENCE [LARGE SCALE GENOMIC DNA]</scope>
    <source>
        <strain evidence="9 10">SAORIC-165</strain>
    </source>
</reference>
<dbReference type="GO" id="GO:0016020">
    <property type="term" value="C:membrane"/>
    <property type="evidence" value="ECO:0007669"/>
    <property type="project" value="UniProtKB-SubCell"/>
</dbReference>
<name>A0A2S7U082_9BACT</name>
<dbReference type="GO" id="GO:0042773">
    <property type="term" value="P:ATP synthesis coupled electron transport"/>
    <property type="evidence" value="ECO:0007669"/>
    <property type="project" value="InterPro"/>
</dbReference>
<dbReference type="OrthoDB" id="9807568at2"/>
<feature type="transmembrane region" description="Helical" evidence="7">
    <location>
        <begin position="299"/>
        <end position="321"/>
    </location>
</feature>
<accession>A0A2S7U082</accession>
<dbReference type="GO" id="GO:0003954">
    <property type="term" value="F:NADH dehydrogenase activity"/>
    <property type="evidence" value="ECO:0007669"/>
    <property type="project" value="TreeGrafter"/>
</dbReference>
<evidence type="ECO:0000259" key="8">
    <source>
        <dbReference type="Pfam" id="PF00361"/>
    </source>
</evidence>
<dbReference type="InterPro" id="IPR010227">
    <property type="entry name" value="NADH_Q_OxRdtase_chainM/4"/>
</dbReference>
<organism evidence="9 10">
    <name type="scientific">Rubritalea profundi</name>
    <dbReference type="NCBI Taxonomy" id="1658618"/>
    <lineage>
        <taxon>Bacteria</taxon>
        <taxon>Pseudomonadati</taxon>
        <taxon>Verrucomicrobiota</taxon>
        <taxon>Verrucomicrobiia</taxon>
        <taxon>Verrucomicrobiales</taxon>
        <taxon>Rubritaleaceae</taxon>
        <taxon>Rubritalea</taxon>
    </lineage>
</organism>
<evidence type="ECO:0000256" key="7">
    <source>
        <dbReference type="SAM" id="Phobius"/>
    </source>
</evidence>
<feature type="transmembrane region" description="Helical" evidence="7">
    <location>
        <begin position="109"/>
        <end position="130"/>
    </location>
</feature>
<dbReference type="GO" id="GO:0008137">
    <property type="term" value="F:NADH dehydrogenase (ubiquinone) activity"/>
    <property type="evidence" value="ECO:0007669"/>
    <property type="project" value="InterPro"/>
</dbReference>
<keyword evidence="3 6" id="KW-0812">Transmembrane</keyword>
<feature type="transmembrane region" description="Helical" evidence="7">
    <location>
        <begin position="242"/>
        <end position="265"/>
    </location>
</feature>
<evidence type="ECO:0000313" key="10">
    <source>
        <dbReference type="Proteomes" id="UP000239907"/>
    </source>
</evidence>
<gene>
    <name evidence="9" type="ORF">BSZ32_07725</name>
</gene>
<keyword evidence="4 7" id="KW-1133">Transmembrane helix</keyword>
<feature type="transmembrane region" description="Helical" evidence="7">
    <location>
        <begin position="29"/>
        <end position="48"/>
    </location>
</feature>
<comment type="subcellular location">
    <subcellularLocation>
        <location evidence="1">Endomembrane system</location>
        <topology evidence="1">Multi-pass membrane protein</topology>
    </subcellularLocation>
    <subcellularLocation>
        <location evidence="6">Membrane</location>
        <topology evidence="6">Multi-pass membrane protein</topology>
    </subcellularLocation>
</comment>
<evidence type="ECO:0000256" key="1">
    <source>
        <dbReference type="ARBA" id="ARBA00004127"/>
    </source>
</evidence>
<keyword evidence="10" id="KW-1185">Reference proteome</keyword>
<dbReference type="PANTHER" id="PTHR43507">
    <property type="entry name" value="NADH-UBIQUINONE OXIDOREDUCTASE CHAIN 4"/>
    <property type="match status" value="1"/>
</dbReference>
<comment type="similarity">
    <text evidence="2">Belongs to the complex I subunit 4 family.</text>
</comment>
<dbReference type="PRINTS" id="PR01437">
    <property type="entry name" value="NUOXDRDTASE4"/>
</dbReference>
<dbReference type="GO" id="GO:0015990">
    <property type="term" value="P:electron transport coupled proton transport"/>
    <property type="evidence" value="ECO:0007669"/>
    <property type="project" value="TreeGrafter"/>
</dbReference>
<dbReference type="NCBIfam" id="TIGR01972">
    <property type="entry name" value="NDH_I_M"/>
    <property type="match status" value="1"/>
</dbReference>
<feature type="transmembrane region" description="Helical" evidence="7">
    <location>
        <begin position="206"/>
        <end position="230"/>
    </location>
</feature>
<dbReference type="Proteomes" id="UP000239907">
    <property type="component" value="Unassembled WGS sequence"/>
</dbReference>
<feature type="transmembrane region" description="Helical" evidence="7">
    <location>
        <begin position="446"/>
        <end position="463"/>
    </location>
</feature>
<feature type="transmembrane region" description="Helical" evidence="7">
    <location>
        <begin position="84"/>
        <end position="102"/>
    </location>
</feature>
<evidence type="ECO:0000256" key="2">
    <source>
        <dbReference type="ARBA" id="ARBA00009025"/>
    </source>
</evidence>
<feature type="transmembrane region" description="Helical" evidence="7">
    <location>
        <begin position="165"/>
        <end position="186"/>
    </location>
</feature>
<feature type="transmembrane region" description="Helical" evidence="7">
    <location>
        <begin position="271"/>
        <end position="292"/>
    </location>
</feature>
<dbReference type="Pfam" id="PF00361">
    <property type="entry name" value="Proton_antipo_M"/>
    <property type="match status" value="1"/>
</dbReference>
<sequence length="489" mass="53460">MMLPLLILVLLLGGLLVWAAGRISASATRWTALTVLLLDAALVGWIFCAINDSPADGRWLMTYEVDWITALNVQLYLAVDGFSLALILLTIFLGIVAVLASWKGITERVGFFYFNLLWVLAGTLGVFMALDLLAFFFFWELMVVPMVFLIAIWGHENRRYAAIKFFIFTQASSLLMLVSIVGLYALHGTFRYDDLLGTEMPEGTAFWLMLGFFVAFTVKLPAFPFHTWLADAHTEAPTAGSVILAGLMLKTGAYGLVRIVVPLFPDAARDFAPIALAMGVIGILYGALLALAQTDLKRLIAYTSVSHMGFVLVGVFSWNSWAVQGVLMQMICHGISTGALFIIAGALQDRMHTRDIRRMGGLWGVTPKLAAFGLVFALASLGLPGMGNFIGEFLILLGSFQISPTIAIIAALSLPASAIYSLRIVQRTFHGQQAERWSVTDFDRREIGVMAVLVIAILWLGLMPQPVLDLVSPSLTETLERTQQNGGAQ</sequence>
<dbReference type="InterPro" id="IPR003918">
    <property type="entry name" value="NADH_UbQ_OxRdtase"/>
</dbReference>
<feature type="domain" description="NADH:quinone oxidoreductase/Mrp antiporter transmembrane" evidence="8">
    <location>
        <begin position="129"/>
        <end position="410"/>
    </location>
</feature>
<proteinExistence type="inferred from homology"/>
<dbReference type="GO" id="GO:0048039">
    <property type="term" value="F:ubiquinone binding"/>
    <property type="evidence" value="ECO:0007669"/>
    <property type="project" value="TreeGrafter"/>
</dbReference>
<keyword evidence="5 7" id="KW-0472">Membrane</keyword>
<protein>
    <submittedName>
        <fullName evidence="9">NADH dehydrogenase</fullName>
    </submittedName>
</protein>
<evidence type="ECO:0000256" key="6">
    <source>
        <dbReference type="RuleBase" id="RU000320"/>
    </source>
</evidence>
<evidence type="ECO:0000256" key="3">
    <source>
        <dbReference type="ARBA" id="ARBA00022692"/>
    </source>
</evidence>
<dbReference type="RefSeq" id="WP_105042910.1">
    <property type="nucleotide sequence ID" value="NZ_MQWA01000001.1"/>
</dbReference>
<evidence type="ECO:0000313" key="9">
    <source>
        <dbReference type="EMBL" id="PQJ28409.1"/>
    </source>
</evidence>
<evidence type="ECO:0000256" key="5">
    <source>
        <dbReference type="ARBA" id="ARBA00023136"/>
    </source>
</evidence>
<comment type="caution">
    <text evidence="9">The sequence shown here is derived from an EMBL/GenBank/DDBJ whole genome shotgun (WGS) entry which is preliminary data.</text>
</comment>
<dbReference type="PANTHER" id="PTHR43507:SF1">
    <property type="entry name" value="NADH-UBIQUINONE OXIDOREDUCTASE CHAIN 4"/>
    <property type="match status" value="1"/>
</dbReference>
<feature type="transmembrane region" description="Helical" evidence="7">
    <location>
        <begin position="369"/>
        <end position="390"/>
    </location>
</feature>
<dbReference type="InterPro" id="IPR001750">
    <property type="entry name" value="ND/Mrp_TM"/>
</dbReference>
<feature type="transmembrane region" description="Helical" evidence="7">
    <location>
        <begin position="136"/>
        <end position="153"/>
    </location>
</feature>
<dbReference type="AlphaFoldDB" id="A0A2S7U082"/>
<dbReference type="EMBL" id="MQWA01000001">
    <property type="protein sequence ID" value="PQJ28409.1"/>
    <property type="molecule type" value="Genomic_DNA"/>
</dbReference>
<feature type="transmembrane region" description="Helical" evidence="7">
    <location>
        <begin position="327"/>
        <end position="348"/>
    </location>
</feature>
<feature type="transmembrane region" description="Helical" evidence="7">
    <location>
        <begin position="402"/>
        <end position="425"/>
    </location>
</feature>
<evidence type="ECO:0000256" key="4">
    <source>
        <dbReference type="ARBA" id="ARBA00022989"/>
    </source>
</evidence>
<dbReference type="GO" id="GO:0012505">
    <property type="term" value="C:endomembrane system"/>
    <property type="evidence" value="ECO:0007669"/>
    <property type="project" value="UniProtKB-SubCell"/>
</dbReference>